<feature type="compositionally biased region" description="Basic and acidic residues" evidence="1">
    <location>
        <begin position="121"/>
        <end position="130"/>
    </location>
</feature>
<dbReference type="AlphaFoldDB" id="A0A7S4JFE7"/>
<dbReference type="EMBL" id="HBKO01036655">
    <property type="protein sequence ID" value="CAE2261956.1"/>
    <property type="molecule type" value="Transcribed_RNA"/>
</dbReference>
<proteinExistence type="predicted"/>
<feature type="compositionally biased region" description="Basic and acidic residues" evidence="1">
    <location>
        <begin position="97"/>
        <end position="114"/>
    </location>
</feature>
<feature type="region of interest" description="Disordered" evidence="1">
    <location>
        <begin position="1"/>
        <end position="40"/>
    </location>
</feature>
<evidence type="ECO:0000313" key="2">
    <source>
        <dbReference type="EMBL" id="CAE2261956.1"/>
    </source>
</evidence>
<gene>
    <name evidence="2" type="ORF">CPOL0286_LOCUS16756</name>
</gene>
<name>A0A7S4JFE7_9EUKA</name>
<protein>
    <submittedName>
        <fullName evidence="2">Uncharacterized protein</fullName>
    </submittedName>
</protein>
<organism evidence="2">
    <name type="scientific">Prymnesium polylepis</name>
    <dbReference type="NCBI Taxonomy" id="72548"/>
    <lineage>
        <taxon>Eukaryota</taxon>
        <taxon>Haptista</taxon>
        <taxon>Haptophyta</taxon>
        <taxon>Prymnesiophyceae</taxon>
        <taxon>Prymnesiales</taxon>
        <taxon>Prymnesiaceae</taxon>
        <taxon>Prymnesium</taxon>
    </lineage>
</organism>
<accession>A0A7S4JFE7</accession>
<evidence type="ECO:0000256" key="1">
    <source>
        <dbReference type="SAM" id="MobiDB-lite"/>
    </source>
</evidence>
<reference evidence="2" key="1">
    <citation type="submission" date="2021-01" db="EMBL/GenBank/DDBJ databases">
        <authorList>
            <person name="Corre E."/>
            <person name="Pelletier E."/>
            <person name="Niang G."/>
            <person name="Scheremetjew M."/>
            <person name="Finn R."/>
            <person name="Kale V."/>
            <person name="Holt S."/>
            <person name="Cochrane G."/>
            <person name="Meng A."/>
            <person name="Brown T."/>
            <person name="Cohen L."/>
        </authorList>
    </citation>
    <scope>NUCLEOTIDE SEQUENCE</scope>
    <source>
        <strain evidence="2">UIO037</strain>
    </source>
</reference>
<feature type="compositionally biased region" description="Basic and acidic residues" evidence="1">
    <location>
        <begin position="25"/>
        <end position="36"/>
    </location>
</feature>
<sequence>MVGVSELLVRPPPQTRPSAAAIGDLTHDDPHTETRAGGRAHTPVWRLRLSCGGRLLLRGVLVRLGWLLLLVLPPLLPRALRHADAHKQREPVQLQPDEAHRRDQHEAERQVEARGRRRAAQRAERVGHKA</sequence>
<feature type="region of interest" description="Disordered" evidence="1">
    <location>
        <begin position="82"/>
        <end position="130"/>
    </location>
</feature>